<dbReference type="SUPFAM" id="SSF54695">
    <property type="entry name" value="POZ domain"/>
    <property type="match status" value="3"/>
</dbReference>
<proteinExistence type="predicted"/>
<protein>
    <recommendedName>
        <fullName evidence="1">BTB domain-containing protein</fullName>
    </recommendedName>
</protein>
<feature type="domain" description="BTB" evidence="1">
    <location>
        <begin position="35"/>
        <end position="99"/>
    </location>
</feature>
<dbReference type="CDD" id="cd18186">
    <property type="entry name" value="BTB_POZ_ZBTB_KLHL-like"/>
    <property type="match status" value="2"/>
</dbReference>
<dbReference type="EMBL" id="JARBHB010000002">
    <property type="protein sequence ID" value="KAJ8894258.1"/>
    <property type="molecule type" value="Genomic_DNA"/>
</dbReference>
<sequence>MAVVADSSVVEILCEVHFAHLTSALKELAISGVLTDITFVCEDGTLQAHQVVVSAFSGSLRQISSSSGHKSCVFIINAKKKIVQALLHFLYQGYTCISKHEFEALTEAASTLKLDCFTQTQLEYVDDNLYLRFPDHERLLRENLQCLRSSHNLCDVVFVTEELSRVYSHACIMATCSRMLQSVLMSHRRNNDGPCVLVLEGVKLEHILPILDFCYHGSASMTQEIVCETHCVARLMEMDYICEILATVDDPLSITTNVSSPKSQVTNTVRLMDMISEPGNGRDSFRNFQRILSHLASTESLTDVTFLKDGRCLRAHSVLLCAFGPYFKELEEKLGHDLKEAVVLVRSLSGSLLQSYLDYLYRGEAQFSGSPKEFCELMSNWIDFSLLPADDSTLLPCDGKPY</sequence>
<dbReference type="PANTHER" id="PTHR45632">
    <property type="entry name" value="LD33804P"/>
    <property type="match status" value="1"/>
</dbReference>
<dbReference type="Pfam" id="PF00651">
    <property type="entry name" value="BTB"/>
    <property type="match status" value="3"/>
</dbReference>
<reference evidence="2 3" key="1">
    <citation type="submission" date="2023-02" db="EMBL/GenBank/DDBJ databases">
        <title>LHISI_Scaffold_Assembly.</title>
        <authorList>
            <person name="Stuart O.P."/>
            <person name="Cleave R."/>
            <person name="Magrath M.J.L."/>
            <person name="Mikheyev A.S."/>
        </authorList>
    </citation>
    <scope>NUCLEOTIDE SEQUENCE [LARGE SCALE GENOMIC DNA]</scope>
    <source>
        <strain evidence="2">Daus_M_001</strain>
        <tissue evidence="2">Leg muscle</tissue>
    </source>
</reference>
<organism evidence="2 3">
    <name type="scientific">Dryococelus australis</name>
    <dbReference type="NCBI Taxonomy" id="614101"/>
    <lineage>
        <taxon>Eukaryota</taxon>
        <taxon>Metazoa</taxon>
        <taxon>Ecdysozoa</taxon>
        <taxon>Arthropoda</taxon>
        <taxon>Hexapoda</taxon>
        <taxon>Insecta</taxon>
        <taxon>Pterygota</taxon>
        <taxon>Neoptera</taxon>
        <taxon>Polyneoptera</taxon>
        <taxon>Phasmatodea</taxon>
        <taxon>Verophasmatodea</taxon>
        <taxon>Anareolatae</taxon>
        <taxon>Phasmatidae</taxon>
        <taxon>Eurycanthinae</taxon>
        <taxon>Dryococelus</taxon>
    </lineage>
</organism>
<gene>
    <name evidence="2" type="ORF">PR048_006870</name>
</gene>
<dbReference type="InterPro" id="IPR000210">
    <property type="entry name" value="BTB/POZ_dom"/>
</dbReference>
<dbReference type="Proteomes" id="UP001159363">
    <property type="component" value="Chromosome 2"/>
</dbReference>
<comment type="caution">
    <text evidence="2">The sequence shown here is derived from an EMBL/GenBank/DDBJ whole genome shotgun (WGS) entry which is preliminary data.</text>
</comment>
<dbReference type="SMART" id="SM00225">
    <property type="entry name" value="BTB"/>
    <property type="match status" value="3"/>
</dbReference>
<evidence type="ECO:0000313" key="2">
    <source>
        <dbReference type="EMBL" id="KAJ8894258.1"/>
    </source>
</evidence>
<dbReference type="InterPro" id="IPR011333">
    <property type="entry name" value="SKP1/BTB/POZ_sf"/>
</dbReference>
<evidence type="ECO:0000313" key="3">
    <source>
        <dbReference type="Proteomes" id="UP001159363"/>
    </source>
</evidence>
<feature type="domain" description="BTB" evidence="1">
    <location>
        <begin position="302"/>
        <end position="369"/>
    </location>
</feature>
<feature type="domain" description="BTB" evidence="1">
    <location>
        <begin position="154"/>
        <end position="223"/>
    </location>
</feature>
<evidence type="ECO:0000259" key="1">
    <source>
        <dbReference type="PROSITE" id="PS50097"/>
    </source>
</evidence>
<dbReference type="Gene3D" id="3.30.710.10">
    <property type="entry name" value="Potassium Channel Kv1.1, Chain A"/>
    <property type="match status" value="3"/>
</dbReference>
<name>A0ABQ9IC50_9NEOP</name>
<accession>A0ABQ9IC50</accession>
<keyword evidence="3" id="KW-1185">Reference proteome</keyword>
<dbReference type="PROSITE" id="PS50097">
    <property type="entry name" value="BTB"/>
    <property type="match status" value="3"/>
</dbReference>